<keyword evidence="2" id="KW-1185">Reference proteome</keyword>
<gene>
    <name evidence="1" type="ORF">P3W85_17695</name>
</gene>
<dbReference type="SUPFAM" id="SSF141868">
    <property type="entry name" value="EAL domain-like"/>
    <property type="match status" value="1"/>
</dbReference>
<dbReference type="RefSeq" id="WP_276265743.1">
    <property type="nucleotide sequence ID" value="NZ_JARJLM010000302.1"/>
</dbReference>
<dbReference type="EMBL" id="JARJLM010000302">
    <property type="protein sequence ID" value="MDF3834776.1"/>
    <property type="molecule type" value="Genomic_DNA"/>
</dbReference>
<protein>
    <recommendedName>
        <fullName evidence="3">EAL domain-containing protein</fullName>
    </recommendedName>
</protein>
<proteinExistence type="predicted"/>
<accession>A0ABT6ASV4</accession>
<dbReference type="Proteomes" id="UP001216674">
    <property type="component" value="Unassembled WGS sequence"/>
</dbReference>
<evidence type="ECO:0000313" key="2">
    <source>
        <dbReference type="Proteomes" id="UP001216674"/>
    </source>
</evidence>
<evidence type="ECO:0008006" key="3">
    <source>
        <dbReference type="Google" id="ProtNLM"/>
    </source>
</evidence>
<organism evidence="1 2">
    <name type="scientific">Cupriavidus basilensis</name>
    <dbReference type="NCBI Taxonomy" id="68895"/>
    <lineage>
        <taxon>Bacteria</taxon>
        <taxon>Pseudomonadati</taxon>
        <taxon>Pseudomonadota</taxon>
        <taxon>Betaproteobacteria</taxon>
        <taxon>Burkholderiales</taxon>
        <taxon>Burkholderiaceae</taxon>
        <taxon>Cupriavidus</taxon>
    </lineage>
</organism>
<name>A0ABT6ASV4_9BURK</name>
<reference evidence="1 2" key="1">
    <citation type="submission" date="2023-03" db="EMBL/GenBank/DDBJ databases">
        <title>Draft assemblies of triclosan tolerant bacteria isolated from returned activated sludge.</title>
        <authorList>
            <person name="Van Hamelsveld S."/>
        </authorList>
    </citation>
    <scope>NUCLEOTIDE SEQUENCE [LARGE SCALE GENOMIC DNA]</scope>
    <source>
        <strain evidence="1 2">GW210010_S58</strain>
    </source>
</reference>
<sequence>MEFRHTPAIAFLKSIPGFCPKLSLPVVAEGVENGAQLEGLVSHGDIEVQTSVDPHHPMAWQRTFLPIIGGRNCEVAACLGNRKAACMFSVVSFFLFSTLLFEVHP</sequence>
<dbReference type="InterPro" id="IPR035919">
    <property type="entry name" value="EAL_sf"/>
</dbReference>
<evidence type="ECO:0000313" key="1">
    <source>
        <dbReference type="EMBL" id="MDF3834776.1"/>
    </source>
</evidence>
<comment type="caution">
    <text evidence="1">The sequence shown here is derived from an EMBL/GenBank/DDBJ whole genome shotgun (WGS) entry which is preliminary data.</text>
</comment>